<dbReference type="InterPro" id="IPR036388">
    <property type="entry name" value="WH-like_DNA-bd_sf"/>
</dbReference>
<dbReference type="EMBL" id="PCWK01000044">
    <property type="protein sequence ID" value="PIR02287.1"/>
    <property type="molecule type" value="Genomic_DNA"/>
</dbReference>
<accession>A0A2H0N050</accession>
<comment type="caution">
    <text evidence="1">The sequence shown here is derived from an EMBL/GenBank/DDBJ whole genome shotgun (WGS) entry which is preliminary data.</text>
</comment>
<proteinExistence type="predicted"/>
<protein>
    <recommendedName>
        <fullName evidence="3">PadR family transcriptional regulator</fullName>
    </recommendedName>
</protein>
<dbReference type="Gene3D" id="1.10.10.10">
    <property type="entry name" value="Winged helix-like DNA-binding domain superfamily/Winged helix DNA-binding domain"/>
    <property type="match status" value="1"/>
</dbReference>
<dbReference type="InterPro" id="IPR036390">
    <property type="entry name" value="WH_DNA-bd_sf"/>
</dbReference>
<organism evidence="1 2">
    <name type="scientific">Candidatus Nealsonbacteria bacterium CG11_big_fil_rev_8_21_14_0_20_35_11</name>
    <dbReference type="NCBI Taxonomy" id="1974713"/>
    <lineage>
        <taxon>Bacteria</taxon>
        <taxon>Candidatus Nealsoniibacteriota</taxon>
    </lineage>
</organism>
<evidence type="ECO:0000313" key="2">
    <source>
        <dbReference type="Proteomes" id="UP000231139"/>
    </source>
</evidence>
<dbReference type="Proteomes" id="UP000231139">
    <property type="component" value="Unassembled WGS sequence"/>
</dbReference>
<gene>
    <name evidence="1" type="ORF">COV62_01915</name>
</gene>
<evidence type="ECO:0008006" key="3">
    <source>
        <dbReference type="Google" id="ProtNLM"/>
    </source>
</evidence>
<sequence>MEPFKRFKNLNTEGNLWIYILCLGKEGEVCDEDVRKLIFEKFGFLPGNLLVGRVLYRLRKKGYIKAERYKGKKAYSTTEEGGKELEKTRAFCQELLQKI</sequence>
<name>A0A2H0N050_9BACT</name>
<dbReference type="AlphaFoldDB" id="A0A2H0N050"/>
<dbReference type="SUPFAM" id="SSF46785">
    <property type="entry name" value="Winged helix' DNA-binding domain"/>
    <property type="match status" value="1"/>
</dbReference>
<evidence type="ECO:0000313" key="1">
    <source>
        <dbReference type="EMBL" id="PIR02287.1"/>
    </source>
</evidence>
<reference evidence="1 2" key="1">
    <citation type="submission" date="2017-09" db="EMBL/GenBank/DDBJ databases">
        <title>Depth-based differentiation of microbial function through sediment-hosted aquifers and enrichment of novel symbionts in the deep terrestrial subsurface.</title>
        <authorList>
            <person name="Probst A.J."/>
            <person name="Ladd B."/>
            <person name="Jarett J.K."/>
            <person name="Geller-Mcgrath D.E."/>
            <person name="Sieber C.M."/>
            <person name="Emerson J.B."/>
            <person name="Anantharaman K."/>
            <person name="Thomas B.C."/>
            <person name="Malmstrom R."/>
            <person name="Stieglmeier M."/>
            <person name="Klingl A."/>
            <person name="Woyke T."/>
            <person name="Ryan C.M."/>
            <person name="Banfield J.F."/>
        </authorList>
    </citation>
    <scope>NUCLEOTIDE SEQUENCE [LARGE SCALE GENOMIC DNA]</scope>
    <source>
        <strain evidence="1">CG11_big_fil_rev_8_21_14_0_20_35_11</strain>
    </source>
</reference>